<accession>A0ABR1V9I9</accession>
<gene>
    <name evidence="2" type="ORF">PG997_013682</name>
</gene>
<dbReference type="EMBL" id="JAQQWN010000009">
    <property type="protein sequence ID" value="KAK8066935.1"/>
    <property type="molecule type" value="Genomic_DNA"/>
</dbReference>
<keyword evidence="1" id="KW-0812">Transmembrane</keyword>
<comment type="caution">
    <text evidence="2">The sequence shown here is derived from an EMBL/GenBank/DDBJ whole genome shotgun (WGS) entry which is preliminary data.</text>
</comment>
<dbReference type="RefSeq" id="XP_066663688.1">
    <property type="nucleotide sequence ID" value="XM_066817996.1"/>
</dbReference>
<dbReference type="Proteomes" id="UP001433268">
    <property type="component" value="Unassembled WGS sequence"/>
</dbReference>
<evidence type="ECO:0000256" key="1">
    <source>
        <dbReference type="SAM" id="Phobius"/>
    </source>
</evidence>
<proteinExistence type="predicted"/>
<keyword evidence="1" id="KW-0472">Membrane</keyword>
<protein>
    <submittedName>
        <fullName evidence="2">Uncharacterized protein</fullName>
    </submittedName>
</protein>
<keyword evidence="3" id="KW-1185">Reference proteome</keyword>
<feature type="transmembrane region" description="Helical" evidence="1">
    <location>
        <begin position="85"/>
        <end position="107"/>
    </location>
</feature>
<dbReference type="GeneID" id="92051056"/>
<reference evidence="2 3" key="1">
    <citation type="submission" date="2023-01" db="EMBL/GenBank/DDBJ databases">
        <title>Analysis of 21 Apiospora genomes using comparative genomics revels a genus with tremendous synthesis potential of carbohydrate active enzymes and secondary metabolites.</title>
        <authorList>
            <person name="Sorensen T."/>
        </authorList>
    </citation>
    <scope>NUCLEOTIDE SEQUENCE [LARGE SCALE GENOMIC DNA]</scope>
    <source>
        <strain evidence="2 3">CBS 114990</strain>
    </source>
</reference>
<evidence type="ECO:0000313" key="2">
    <source>
        <dbReference type="EMBL" id="KAK8066935.1"/>
    </source>
</evidence>
<name>A0ABR1V9I9_9PEZI</name>
<organism evidence="2 3">
    <name type="scientific">Apiospora hydei</name>
    <dbReference type="NCBI Taxonomy" id="1337664"/>
    <lineage>
        <taxon>Eukaryota</taxon>
        <taxon>Fungi</taxon>
        <taxon>Dikarya</taxon>
        <taxon>Ascomycota</taxon>
        <taxon>Pezizomycotina</taxon>
        <taxon>Sordariomycetes</taxon>
        <taxon>Xylariomycetidae</taxon>
        <taxon>Amphisphaeriales</taxon>
        <taxon>Apiosporaceae</taxon>
        <taxon>Apiospora</taxon>
    </lineage>
</organism>
<evidence type="ECO:0000313" key="3">
    <source>
        <dbReference type="Proteomes" id="UP001433268"/>
    </source>
</evidence>
<sequence>MPRIRTGIHKIKSSIEHNASHTFCVLLAQSHAALVSTKTIVSQLITDLVSHLPAVQKPSLQGVTILTRASDLFVKATGLLQAHDFLGSIAYTAAAGLAIVLMTVFVIRHAIPSSVILNIPHPPACVDKHLSVNVYAYYESEGGFGNLEVPYHWAACAFIKPPLSTCRLQEVGVAATNLNTSITGMSIRAPLDGDMYPILLSQIKNGKDVGFYVGMKCQVGLFTFIHQDHFYFRRGLPWFKFSVGRRPLVLDPMRSFEERLRPRLAVFDFWA</sequence>
<keyword evidence="1" id="KW-1133">Transmembrane helix</keyword>